<dbReference type="Gene3D" id="3.40.630.30">
    <property type="match status" value="1"/>
</dbReference>
<accession>A0ABQ3UW67</accession>
<gene>
    <name evidence="4" type="ORF">KSB_53940</name>
</gene>
<dbReference type="CDD" id="cd04301">
    <property type="entry name" value="NAT_SF"/>
    <property type="match status" value="1"/>
</dbReference>
<proteinExistence type="predicted"/>
<dbReference type="SUPFAM" id="SSF55729">
    <property type="entry name" value="Acyl-CoA N-acyltransferases (Nat)"/>
    <property type="match status" value="1"/>
</dbReference>
<evidence type="ECO:0000256" key="2">
    <source>
        <dbReference type="ARBA" id="ARBA00023315"/>
    </source>
</evidence>
<organism evidence="4 5">
    <name type="scientific">Ktedonobacter robiniae</name>
    <dbReference type="NCBI Taxonomy" id="2778365"/>
    <lineage>
        <taxon>Bacteria</taxon>
        <taxon>Bacillati</taxon>
        <taxon>Chloroflexota</taxon>
        <taxon>Ktedonobacteria</taxon>
        <taxon>Ktedonobacterales</taxon>
        <taxon>Ktedonobacteraceae</taxon>
        <taxon>Ktedonobacter</taxon>
    </lineage>
</organism>
<evidence type="ECO:0000313" key="4">
    <source>
        <dbReference type="EMBL" id="GHO56919.1"/>
    </source>
</evidence>
<sequence>MNTRKSTFEITRATIEHVALITPLFDAYRQFYQQATDLVAAQNFLTARLQENSSVIFLALSLKSDENGVRQAYGFTQLYPSFSSVSLKPLWILNDLFVILEARRSGVGKALLDRAREFAVETQARGLTLTTAVNNSSAQTLYEVAGWQRDEEFYSYNLYL</sequence>
<evidence type="ECO:0000256" key="1">
    <source>
        <dbReference type="ARBA" id="ARBA00022679"/>
    </source>
</evidence>
<keyword evidence="2" id="KW-0012">Acyltransferase</keyword>
<comment type="caution">
    <text evidence="4">The sequence shown here is derived from an EMBL/GenBank/DDBJ whole genome shotgun (WGS) entry which is preliminary data.</text>
</comment>
<protein>
    <submittedName>
        <fullName evidence="4">N-acetyltransferase</fullName>
    </submittedName>
</protein>
<dbReference type="Proteomes" id="UP000654345">
    <property type="component" value="Unassembled WGS sequence"/>
</dbReference>
<feature type="domain" description="N-acetyltransferase" evidence="3">
    <location>
        <begin position="15"/>
        <end position="160"/>
    </location>
</feature>
<dbReference type="InterPro" id="IPR051016">
    <property type="entry name" value="Diverse_Substrate_AcTransf"/>
</dbReference>
<evidence type="ECO:0000259" key="3">
    <source>
        <dbReference type="PROSITE" id="PS51186"/>
    </source>
</evidence>
<reference evidence="4 5" key="1">
    <citation type="journal article" date="2021" name="Int. J. Syst. Evol. Microbiol.">
        <title>Reticulibacter mediterranei gen. nov., sp. nov., within the new family Reticulibacteraceae fam. nov., and Ktedonospora formicarum gen. nov., sp. nov., Ktedonobacter robiniae sp. nov., Dictyobacter formicarum sp. nov. and Dictyobacter arantiisoli sp. nov., belonging to the class Ktedonobacteria.</title>
        <authorList>
            <person name="Yabe S."/>
            <person name="Zheng Y."/>
            <person name="Wang C.M."/>
            <person name="Sakai Y."/>
            <person name="Abe K."/>
            <person name="Yokota A."/>
            <person name="Donadio S."/>
            <person name="Cavaletti L."/>
            <person name="Monciardini P."/>
        </authorList>
    </citation>
    <scope>NUCLEOTIDE SEQUENCE [LARGE SCALE GENOMIC DNA]</scope>
    <source>
        <strain evidence="4 5">SOSP1-30</strain>
    </source>
</reference>
<dbReference type="Pfam" id="PF00583">
    <property type="entry name" value="Acetyltransf_1"/>
    <property type="match status" value="1"/>
</dbReference>
<dbReference type="RefSeq" id="WP_201373368.1">
    <property type="nucleotide sequence ID" value="NZ_BNJG01000002.1"/>
</dbReference>
<dbReference type="PROSITE" id="PS51186">
    <property type="entry name" value="GNAT"/>
    <property type="match status" value="1"/>
</dbReference>
<dbReference type="InterPro" id="IPR000182">
    <property type="entry name" value="GNAT_dom"/>
</dbReference>
<keyword evidence="1" id="KW-0808">Transferase</keyword>
<keyword evidence="5" id="KW-1185">Reference proteome</keyword>
<dbReference type="InterPro" id="IPR016181">
    <property type="entry name" value="Acyl_CoA_acyltransferase"/>
</dbReference>
<dbReference type="EMBL" id="BNJG01000002">
    <property type="protein sequence ID" value="GHO56919.1"/>
    <property type="molecule type" value="Genomic_DNA"/>
</dbReference>
<name>A0ABQ3UW67_9CHLR</name>
<evidence type="ECO:0000313" key="5">
    <source>
        <dbReference type="Proteomes" id="UP000654345"/>
    </source>
</evidence>
<dbReference type="PANTHER" id="PTHR10545:SF29">
    <property type="entry name" value="GH14572P-RELATED"/>
    <property type="match status" value="1"/>
</dbReference>
<dbReference type="PANTHER" id="PTHR10545">
    <property type="entry name" value="DIAMINE N-ACETYLTRANSFERASE"/>
    <property type="match status" value="1"/>
</dbReference>